<dbReference type="EMBL" id="JADKPN010000023">
    <property type="protein sequence ID" value="MBF4766094.1"/>
    <property type="molecule type" value="Genomic_DNA"/>
</dbReference>
<sequence>MVTDLDGDEAGAATGAGPIDAEDLDSTDGRVDLGALLLLPVEGTELQLQVDEASGAVQSVMFAGPEGALELKVFAAPRNGDLWNEVRPQIAADLGKRGGTATEREGRFGTELVCQMPVTLPDGQPGLQPSRVIGINGSRWLLRATLLGRPAVEPDAGTAFEDALTTVAVRRGAHAMPVGDPLALSLPPDARRNG</sequence>
<keyword evidence="3" id="KW-1185">Reference proteome</keyword>
<name>A0A930YKI7_9ACTN</name>
<gene>
    <name evidence="2" type="ORF">ISU07_23405</name>
</gene>
<dbReference type="AlphaFoldDB" id="A0A930YKI7"/>
<dbReference type="Proteomes" id="UP000640489">
    <property type="component" value="Unassembled WGS sequence"/>
</dbReference>
<proteinExistence type="predicted"/>
<organism evidence="2 3">
    <name type="scientific">Nocardioides islandensis</name>
    <dbReference type="NCBI Taxonomy" id="433663"/>
    <lineage>
        <taxon>Bacteria</taxon>
        <taxon>Bacillati</taxon>
        <taxon>Actinomycetota</taxon>
        <taxon>Actinomycetes</taxon>
        <taxon>Propionibacteriales</taxon>
        <taxon>Nocardioidaceae</taxon>
        <taxon>Nocardioides</taxon>
    </lineage>
</organism>
<accession>A0A930YKI7</accession>
<evidence type="ECO:0000256" key="1">
    <source>
        <dbReference type="SAM" id="MobiDB-lite"/>
    </source>
</evidence>
<comment type="caution">
    <text evidence="2">The sequence shown here is derived from an EMBL/GenBank/DDBJ whole genome shotgun (WGS) entry which is preliminary data.</text>
</comment>
<evidence type="ECO:0000313" key="2">
    <source>
        <dbReference type="EMBL" id="MBF4766094.1"/>
    </source>
</evidence>
<evidence type="ECO:0000313" key="3">
    <source>
        <dbReference type="Proteomes" id="UP000640489"/>
    </source>
</evidence>
<reference evidence="2" key="1">
    <citation type="submission" date="2020-11" db="EMBL/GenBank/DDBJ databases">
        <title>Nocardioides sp. nov., isolated from Soil of Cynanchum wilfordii Hemsley rhizosphere.</title>
        <authorList>
            <person name="Lee J.-S."/>
            <person name="Suh M.K."/>
            <person name="Kim J.-S."/>
        </authorList>
    </citation>
    <scope>NUCLEOTIDE SEQUENCE</scope>
    <source>
        <strain evidence="2">KCTC 19275</strain>
    </source>
</reference>
<dbReference type="Pfam" id="PF12502">
    <property type="entry name" value="DUF3710"/>
    <property type="match status" value="1"/>
</dbReference>
<feature type="region of interest" description="Disordered" evidence="1">
    <location>
        <begin position="1"/>
        <end position="25"/>
    </location>
</feature>
<dbReference type="InterPro" id="IPR022183">
    <property type="entry name" value="DUF3710"/>
</dbReference>
<protein>
    <submittedName>
        <fullName evidence="2">DUF3710 domain-containing protein</fullName>
    </submittedName>
</protein>